<evidence type="ECO:0000256" key="5">
    <source>
        <dbReference type="SAM" id="Coils"/>
    </source>
</evidence>
<feature type="coiled-coil region" evidence="5">
    <location>
        <begin position="76"/>
        <end position="103"/>
    </location>
</feature>
<dbReference type="GO" id="GO:0003700">
    <property type="term" value="F:DNA-binding transcription factor activity"/>
    <property type="evidence" value="ECO:0007669"/>
    <property type="project" value="InterPro"/>
</dbReference>
<dbReference type="Gene3D" id="1.10.1660.10">
    <property type="match status" value="1"/>
</dbReference>
<organism evidence="7 8">
    <name type="scientific">Abiotrophia defectiva ATCC 49176</name>
    <dbReference type="NCBI Taxonomy" id="592010"/>
    <lineage>
        <taxon>Bacteria</taxon>
        <taxon>Bacillati</taxon>
        <taxon>Bacillota</taxon>
        <taxon>Bacilli</taxon>
        <taxon>Lactobacillales</taxon>
        <taxon>Aerococcaceae</taxon>
        <taxon>Abiotrophia</taxon>
    </lineage>
</organism>
<comment type="caution">
    <text evidence="7">The sequence shown here is derived from an EMBL/GenBank/DDBJ whole genome shotgun (WGS) entry which is preliminary data.</text>
</comment>
<dbReference type="GO" id="GO:0003677">
    <property type="term" value="F:DNA binding"/>
    <property type="evidence" value="ECO:0007669"/>
    <property type="project" value="UniProtKB-KW"/>
</dbReference>
<dbReference type="PANTHER" id="PTHR30204:SF69">
    <property type="entry name" value="MERR-FAMILY TRANSCRIPTIONAL REGULATOR"/>
    <property type="match status" value="1"/>
</dbReference>
<dbReference type="SUPFAM" id="SSF46955">
    <property type="entry name" value="Putative DNA-binding domain"/>
    <property type="match status" value="1"/>
</dbReference>
<name>W1Q6B1_ABIDE</name>
<dbReference type="PROSITE" id="PS50937">
    <property type="entry name" value="HTH_MERR_2"/>
    <property type="match status" value="1"/>
</dbReference>
<evidence type="ECO:0000256" key="1">
    <source>
        <dbReference type="ARBA" id="ARBA00022491"/>
    </source>
</evidence>
<dbReference type="eggNOG" id="COG0789">
    <property type="taxonomic scope" value="Bacteria"/>
</dbReference>
<reference evidence="7" key="1">
    <citation type="submission" date="2013-06" db="EMBL/GenBank/DDBJ databases">
        <authorList>
            <person name="Weinstock G."/>
            <person name="Sodergren E."/>
            <person name="Clifton S."/>
            <person name="Fulton L."/>
            <person name="Fulton B."/>
            <person name="Courtney L."/>
            <person name="Fronick C."/>
            <person name="Harrison M."/>
            <person name="Strong C."/>
            <person name="Farmer C."/>
            <person name="Delahaunty K."/>
            <person name="Markovic C."/>
            <person name="Hall O."/>
            <person name="Minx P."/>
            <person name="Tomlinson C."/>
            <person name="Mitreva M."/>
            <person name="Nelson J."/>
            <person name="Hou S."/>
            <person name="Wollam A."/>
            <person name="Pepin K.H."/>
            <person name="Johnson M."/>
            <person name="Bhonagiri V."/>
            <person name="Nash W.E."/>
            <person name="Warren W."/>
            <person name="Chinwalla A."/>
            <person name="Mardis E.R."/>
            <person name="Wilson R.K."/>
        </authorList>
    </citation>
    <scope>NUCLEOTIDE SEQUENCE [LARGE SCALE GENOMIC DNA]</scope>
    <source>
        <strain evidence="7">ATCC 49176</strain>
    </source>
</reference>
<dbReference type="OrthoDB" id="9806513at2"/>
<sequence>MLQTGQIEAKYQVSRDTLRFYIEEGLVVPDKVAGKYQWLPEHEAALTNILELRALGLSVKAIKRIKELHETACGTEIQWRENLAVVEEELADLDRQQADLDRRRASLGALADQLRQCLEV</sequence>
<gene>
    <name evidence="7" type="ORF">GCWU000182_000713</name>
</gene>
<feature type="domain" description="HTH merR-type" evidence="6">
    <location>
        <begin position="1"/>
        <end position="68"/>
    </location>
</feature>
<accession>W1Q6B1</accession>
<proteinExistence type="predicted"/>
<dbReference type="PANTHER" id="PTHR30204">
    <property type="entry name" value="REDOX-CYCLING DRUG-SENSING TRANSCRIPTIONAL ACTIVATOR SOXR"/>
    <property type="match status" value="1"/>
</dbReference>
<dbReference type="AlphaFoldDB" id="W1Q6B1"/>
<dbReference type="InterPro" id="IPR000551">
    <property type="entry name" value="MerR-type_HTH_dom"/>
</dbReference>
<dbReference type="STRING" id="592010.GCWU000182_000713"/>
<evidence type="ECO:0000313" key="8">
    <source>
        <dbReference type="Proteomes" id="UP000019050"/>
    </source>
</evidence>
<dbReference type="InterPro" id="IPR047057">
    <property type="entry name" value="MerR_fam"/>
</dbReference>
<keyword evidence="3" id="KW-0238">DNA-binding</keyword>
<evidence type="ECO:0000256" key="3">
    <source>
        <dbReference type="ARBA" id="ARBA00023125"/>
    </source>
</evidence>
<evidence type="ECO:0000256" key="2">
    <source>
        <dbReference type="ARBA" id="ARBA00023015"/>
    </source>
</evidence>
<keyword evidence="1" id="KW-0678">Repressor</keyword>
<dbReference type="Pfam" id="PF13411">
    <property type="entry name" value="MerR_1"/>
    <property type="match status" value="1"/>
</dbReference>
<evidence type="ECO:0000259" key="6">
    <source>
        <dbReference type="PROSITE" id="PS50937"/>
    </source>
</evidence>
<keyword evidence="2" id="KW-0805">Transcription regulation</keyword>
<protein>
    <recommendedName>
        <fullName evidence="6">HTH merR-type domain-containing protein</fullName>
    </recommendedName>
</protein>
<dbReference type="InterPro" id="IPR009061">
    <property type="entry name" value="DNA-bd_dom_put_sf"/>
</dbReference>
<dbReference type="SMART" id="SM00422">
    <property type="entry name" value="HTH_MERR"/>
    <property type="match status" value="1"/>
</dbReference>
<evidence type="ECO:0000313" key="7">
    <source>
        <dbReference type="EMBL" id="ESK65979.1"/>
    </source>
</evidence>
<dbReference type="CDD" id="cd00592">
    <property type="entry name" value="HTH_MerR-like"/>
    <property type="match status" value="1"/>
</dbReference>
<dbReference type="EMBL" id="ACIN03000004">
    <property type="protein sequence ID" value="ESK65979.1"/>
    <property type="molecule type" value="Genomic_DNA"/>
</dbReference>
<dbReference type="GeneID" id="84816800"/>
<dbReference type="RefSeq" id="WP_023391364.1">
    <property type="nucleotide sequence ID" value="NZ_KI535340.1"/>
</dbReference>
<keyword evidence="5" id="KW-0175">Coiled coil</keyword>
<dbReference type="Proteomes" id="UP000019050">
    <property type="component" value="Unassembled WGS sequence"/>
</dbReference>
<dbReference type="HOGENOM" id="CLU_163332_0_0_9"/>
<evidence type="ECO:0000256" key="4">
    <source>
        <dbReference type="ARBA" id="ARBA00023163"/>
    </source>
</evidence>
<keyword evidence="8" id="KW-1185">Reference proteome</keyword>
<keyword evidence="4" id="KW-0804">Transcription</keyword>